<protein>
    <submittedName>
        <fullName evidence="6">Creatininase family protein</fullName>
    </submittedName>
</protein>
<dbReference type="Gene3D" id="3.40.50.10310">
    <property type="entry name" value="Creatininase"/>
    <property type="match status" value="1"/>
</dbReference>
<evidence type="ECO:0000313" key="6">
    <source>
        <dbReference type="EMBL" id="MFF4219696.1"/>
    </source>
</evidence>
<dbReference type="InterPro" id="IPR003785">
    <property type="entry name" value="Creatininase/forma_Hydrolase"/>
</dbReference>
<proteinExistence type="inferred from homology"/>
<evidence type="ECO:0000313" key="7">
    <source>
        <dbReference type="Proteomes" id="UP001602123"/>
    </source>
</evidence>
<keyword evidence="3" id="KW-0378">Hydrolase</keyword>
<dbReference type="Proteomes" id="UP001602123">
    <property type="component" value="Unassembled WGS sequence"/>
</dbReference>
<evidence type="ECO:0000256" key="1">
    <source>
        <dbReference type="ARBA" id="ARBA00001947"/>
    </source>
</evidence>
<dbReference type="RefSeq" id="WP_388631524.1">
    <property type="nucleotide sequence ID" value="NZ_JBIAUT010000011.1"/>
</dbReference>
<dbReference type="PANTHER" id="PTHR35005:SF1">
    <property type="entry name" value="2-AMINO-5-FORMYLAMINO-6-RIBOSYLAMINOPYRIMIDIN-4(3H)-ONE 5'-MONOPHOSPHATE DEFORMYLASE"/>
    <property type="match status" value="1"/>
</dbReference>
<evidence type="ECO:0000256" key="4">
    <source>
        <dbReference type="ARBA" id="ARBA00022833"/>
    </source>
</evidence>
<organism evidence="6 7">
    <name type="scientific">Streptomyces nondiastaticus</name>
    <dbReference type="NCBI Taxonomy" id="3154512"/>
    <lineage>
        <taxon>Bacteria</taxon>
        <taxon>Bacillati</taxon>
        <taxon>Actinomycetota</taxon>
        <taxon>Actinomycetes</taxon>
        <taxon>Kitasatosporales</taxon>
        <taxon>Streptomycetaceae</taxon>
        <taxon>Streptomyces</taxon>
    </lineage>
</organism>
<dbReference type="Pfam" id="PF02633">
    <property type="entry name" value="Creatininase"/>
    <property type="match status" value="1"/>
</dbReference>
<dbReference type="SUPFAM" id="SSF102215">
    <property type="entry name" value="Creatininase"/>
    <property type="match status" value="1"/>
</dbReference>
<keyword evidence="7" id="KW-1185">Reference proteome</keyword>
<evidence type="ECO:0000256" key="5">
    <source>
        <dbReference type="ARBA" id="ARBA00024029"/>
    </source>
</evidence>
<keyword evidence="4" id="KW-0862">Zinc</keyword>
<accession>A0ABW6U4B7</accession>
<dbReference type="InterPro" id="IPR024087">
    <property type="entry name" value="Creatininase-like_sf"/>
</dbReference>
<evidence type="ECO:0000256" key="3">
    <source>
        <dbReference type="ARBA" id="ARBA00022801"/>
    </source>
</evidence>
<comment type="caution">
    <text evidence="6">The sequence shown here is derived from an EMBL/GenBank/DDBJ whole genome shotgun (WGS) entry which is preliminary data.</text>
</comment>
<name>A0ABW6U4B7_9ACTN</name>
<comment type="cofactor">
    <cofactor evidence="1">
        <name>Zn(2+)</name>
        <dbReference type="ChEBI" id="CHEBI:29105"/>
    </cofactor>
</comment>
<dbReference type="PANTHER" id="PTHR35005">
    <property type="entry name" value="3-DEHYDRO-SCYLLO-INOSOSE HYDROLASE"/>
    <property type="match status" value="1"/>
</dbReference>
<gene>
    <name evidence="6" type="ORF">ACFYZM_25965</name>
</gene>
<dbReference type="EMBL" id="JBIAUT010000011">
    <property type="protein sequence ID" value="MFF4219696.1"/>
    <property type="molecule type" value="Genomic_DNA"/>
</dbReference>
<sequence>MSPEPPPAAAFDELTSPQVRESVSACRTLVWPIGATEQHGPHLPLSVDSILAEEFARQIAADLGGLTLPVQPVAARSLPQSGGGLSFPGTLYVRGDTLVRFLRDAFASLLTLPFLRLVVVNGHYENEPFVFEALDQLRQDGAADGKEIFAFSWWSVVQESWLTAEFPSFPGWHAEHAGLTETSLMLYLRPDLVRDDRPDHDHPPRNGVYLHPIDTERTTNHGILSPTSGSSAALGEKLFRHVTEEAVGLIRDGDGLLFARTRPDRRAAAAESGGKTHDA</sequence>
<keyword evidence="2" id="KW-0479">Metal-binding</keyword>
<reference evidence="6 7" key="1">
    <citation type="submission" date="2024-10" db="EMBL/GenBank/DDBJ databases">
        <title>The Natural Products Discovery Center: Release of the First 8490 Sequenced Strains for Exploring Actinobacteria Biosynthetic Diversity.</title>
        <authorList>
            <person name="Kalkreuter E."/>
            <person name="Kautsar S.A."/>
            <person name="Yang D."/>
            <person name="Bader C.D."/>
            <person name="Teijaro C.N."/>
            <person name="Fluegel L."/>
            <person name="Davis C.M."/>
            <person name="Simpson J.R."/>
            <person name="Lauterbach L."/>
            <person name="Steele A.D."/>
            <person name="Gui C."/>
            <person name="Meng S."/>
            <person name="Li G."/>
            <person name="Viehrig K."/>
            <person name="Ye F."/>
            <person name="Su P."/>
            <person name="Kiefer A.F."/>
            <person name="Nichols A."/>
            <person name="Cepeda A.J."/>
            <person name="Yan W."/>
            <person name="Fan B."/>
            <person name="Jiang Y."/>
            <person name="Adhikari A."/>
            <person name="Zheng C.-J."/>
            <person name="Schuster L."/>
            <person name="Cowan T.M."/>
            <person name="Smanski M.J."/>
            <person name="Chevrette M.G."/>
            <person name="De Carvalho L.P.S."/>
            <person name="Shen B."/>
        </authorList>
    </citation>
    <scope>NUCLEOTIDE SEQUENCE [LARGE SCALE GENOMIC DNA]</scope>
    <source>
        <strain evidence="6 7">NPDC001650</strain>
    </source>
</reference>
<comment type="similarity">
    <text evidence="5">Belongs to the creatininase superfamily.</text>
</comment>
<evidence type="ECO:0000256" key="2">
    <source>
        <dbReference type="ARBA" id="ARBA00022723"/>
    </source>
</evidence>